<dbReference type="Pfam" id="PF00534">
    <property type="entry name" value="Glycos_transf_1"/>
    <property type="match status" value="1"/>
</dbReference>
<dbReference type="SUPFAM" id="SSF53756">
    <property type="entry name" value="UDP-Glycosyltransferase/glycogen phosphorylase"/>
    <property type="match status" value="1"/>
</dbReference>
<name>A0A1D8IR81_9GAMM</name>
<reference evidence="4" key="1">
    <citation type="submission" date="2016-09" db="EMBL/GenBank/DDBJ databases">
        <title>Acidihalobacter prosperus F5.</title>
        <authorList>
            <person name="Khaleque H.N."/>
            <person name="Ramsay J.P."/>
            <person name="Kaksonen A.H."/>
            <person name="Boxall N.J."/>
            <person name="Watkin E.L.J."/>
        </authorList>
    </citation>
    <scope>NUCLEOTIDE SEQUENCE [LARGE SCALE GENOMIC DNA]</scope>
    <source>
        <strain evidence="4">F5</strain>
    </source>
</reference>
<dbReference type="Proteomes" id="UP000095401">
    <property type="component" value="Chromosome"/>
</dbReference>
<dbReference type="CDD" id="cd03809">
    <property type="entry name" value="GT4_MtfB-like"/>
    <property type="match status" value="1"/>
</dbReference>
<sequence length="362" mass="40481">MRIGIDATPLSGRITGIGRYVLQIIQELEGLLPEAEFFLYTHAPLTMQLPDRWISRMGGRRFPSSYFWLKRYVGNYCEKDGIDIFWASRTLSPRMVGNKRIKILSTIYDLNYRLFPESMPTVTRLAHRLWYAADVRSADARVAISSGTADRLLNELGVSADAIARPGVTVPFGLQNMNDVAASLRGMGVEKPYFLAVGTLEPRKNLETLLQAFVRRKQRGDFEEYRLYIVGASGWQNRRLKALLDEVKALGVRWLGYVSDEQLAQIYAGAEAFVFPSHYEGFGIPALEARTCGTRILASDIPEIREAGGPDAVYVPPTVAGFERGFDAILARPRPVALPACGWREAAMVMATELRRLAVSTR</sequence>
<dbReference type="RefSeq" id="WP_070079343.1">
    <property type="nucleotide sequence ID" value="NZ_CP017415.1"/>
</dbReference>
<dbReference type="PANTHER" id="PTHR46401">
    <property type="entry name" value="GLYCOSYLTRANSFERASE WBBK-RELATED"/>
    <property type="match status" value="1"/>
</dbReference>
<gene>
    <name evidence="3" type="ORF">BI364_14430</name>
</gene>
<evidence type="ECO:0000259" key="2">
    <source>
        <dbReference type="Pfam" id="PF00534"/>
    </source>
</evidence>
<evidence type="ECO:0000313" key="3">
    <source>
        <dbReference type="EMBL" id="AOU98990.1"/>
    </source>
</evidence>
<evidence type="ECO:0000256" key="1">
    <source>
        <dbReference type="ARBA" id="ARBA00022679"/>
    </source>
</evidence>
<keyword evidence="4" id="KW-1185">Reference proteome</keyword>
<dbReference type="PANTHER" id="PTHR46401:SF2">
    <property type="entry name" value="GLYCOSYLTRANSFERASE WBBK-RELATED"/>
    <property type="match status" value="1"/>
</dbReference>
<accession>A0A1D8IR81</accession>
<dbReference type="EMBL" id="CP017415">
    <property type="protein sequence ID" value="AOU98990.1"/>
    <property type="molecule type" value="Genomic_DNA"/>
</dbReference>
<protein>
    <recommendedName>
        <fullName evidence="2">Glycosyl transferase family 1 domain-containing protein</fullName>
    </recommendedName>
</protein>
<keyword evidence="1" id="KW-0808">Transferase</keyword>
<organism evidence="3 4">
    <name type="scientific">Acidihalobacter yilgarnensis</name>
    <dbReference type="NCBI Taxonomy" id="2819280"/>
    <lineage>
        <taxon>Bacteria</taxon>
        <taxon>Pseudomonadati</taxon>
        <taxon>Pseudomonadota</taxon>
        <taxon>Gammaproteobacteria</taxon>
        <taxon>Chromatiales</taxon>
        <taxon>Ectothiorhodospiraceae</taxon>
        <taxon>Acidihalobacter</taxon>
    </lineage>
</organism>
<dbReference type="KEGG" id="aprs:BI364_14430"/>
<dbReference type="Gene3D" id="3.40.50.2000">
    <property type="entry name" value="Glycogen Phosphorylase B"/>
    <property type="match status" value="2"/>
</dbReference>
<feature type="domain" description="Glycosyl transferase family 1" evidence="2">
    <location>
        <begin position="190"/>
        <end position="330"/>
    </location>
</feature>
<evidence type="ECO:0000313" key="4">
    <source>
        <dbReference type="Proteomes" id="UP000095401"/>
    </source>
</evidence>
<dbReference type="GO" id="GO:0016757">
    <property type="term" value="F:glycosyltransferase activity"/>
    <property type="evidence" value="ECO:0007669"/>
    <property type="project" value="InterPro"/>
</dbReference>
<dbReference type="AlphaFoldDB" id="A0A1D8IR81"/>
<dbReference type="InterPro" id="IPR001296">
    <property type="entry name" value="Glyco_trans_1"/>
</dbReference>
<proteinExistence type="predicted"/>